<evidence type="ECO:0000256" key="2">
    <source>
        <dbReference type="ARBA" id="ARBA00038358"/>
    </source>
</evidence>
<dbReference type="PROSITE" id="PS51257">
    <property type="entry name" value="PROKAR_LIPOPROTEIN"/>
    <property type="match status" value="1"/>
</dbReference>
<keyword evidence="7" id="KW-1185">Reference proteome</keyword>
<feature type="active site" description="Nucleophile" evidence="3">
    <location>
        <position position="122"/>
    </location>
</feature>
<feature type="binding site" evidence="4">
    <location>
        <position position="388"/>
    </location>
    <ligand>
        <name>substrate</name>
    </ligand>
</feature>
<evidence type="ECO:0000256" key="1">
    <source>
        <dbReference type="ARBA" id="ARBA00022801"/>
    </source>
</evidence>
<dbReference type="Proteomes" id="UP000321204">
    <property type="component" value="Chromosome"/>
</dbReference>
<dbReference type="GO" id="GO:0000272">
    <property type="term" value="P:polysaccharide catabolic process"/>
    <property type="evidence" value="ECO:0007669"/>
    <property type="project" value="TreeGrafter"/>
</dbReference>
<dbReference type="EMBL" id="CP042433">
    <property type="protein sequence ID" value="QEC56292.1"/>
    <property type="molecule type" value="Genomic_DNA"/>
</dbReference>
<feature type="signal peptide" evidence="5">
    <location>
        <begin position="1"/>
        <end position="19"/>
    </location>
</feature>
<organism evidence="6 7">
    <name type="scientific">Flavisolibacter ginsenosidimutans</name>
    <dbReference type="NCBI Taxonomy" id="661481"/>
    <lineage>
        <taxon>Bacteria</taxon>
        <taxon>Pseudomonadati</taxon>
        <taxon>Bacteroidota</taxon>
        <taxon>Chitinophagia</taxon>
        <taxon>Chitinophagales</taxon>
        <taxon>Chitinophagaceae</taxon>
        <taxon>Flavisolibacter</taxon>
    </lineage>
</organism>
<feature type="binding site" evidence="4">
    <location>
        <position position="246"/>
    </location>
    <ligand>
        <name>substrate</name>
    </ligand>
</feature>
<feature type="binding site" evidence="4">
    <location>
        <position position="186"/>
    </location>
    <ligand>
        <name>substrate</name>
    </ligand>
</feature>
<evidence type="ECO:0000256" key="5">
    <source>
        <dbReference type="SAM" id="SignalP"/>
    </source>
</evidence>
<dbReference type="InterPro" id="IPR012341">
    <property type="entry name" value="6hp_glycosidase-like_sf"/>
</dbReference>
<name>A0A5B8UIP4_9BACT</name>
<dbReference type="AlphaFoldDB" id="A0A5B8UIP4"/>
<dbReference type="PANTHER" id="PTHR36845">
    <property type="entry name" value="HYDROLASE, PUTATIVE (AFU_ORTHOLOGUE AFUA_7G05090)-RELATED"/>
    <property type="match status" value="1"/>
</dbReference>
<dbReference type="InterPro" id="IPR010905">
    <property type="entry name" value="Glyco_hydro_88"/>
</dbReference>
<keyword evidence="1 6" id="KW-0378">Hydrolase</keyword>
<sequence length="418" mass="47602">MISMQIRRLTMLLFVFVFAGCASQKSIVADKRLEEKIDQNFSDAAAQYKGMMRRLPADRFPKTYYAQTDKFQTGASSDWCSGFYPGTLLYLYEQTKDQSLLLESERILKVLEKEKNNKTTHDLGFMMYCSFGNAERIQPKPAFKDILLTSARSLASRFNPKVGCIKSWDKVKSYHGGEWSYPVIIDNMMNLELLFYASKVTGDSSFRNMAISHARKTAQNHVRPDYSSYHVVNYDPETGAVKSRETHQGFSDNSTWSRGEAWGIYGFTMVYRESGEKSFLKTAEGMADFFLAHLPKDTIPDWDFNVNQSGYTPQWKYDPSKFAEIPKDASAAAVAASALIELSQYTNKKQSKKYLKAAEDILWALSSPKYKAATGENGNFILKHSTGSVPAYSEIDVPLTYADYYFVEAMKRYKELKK</sequence>
<dbReference type="InterPro" id="IPR052369">
    <property type="entry name" value="UG_Glycosaminoglycan_Hydrolase"/>
</dbReference>
<dbReference type="KEGG" id="fgg:FSB75_10440"/>
<accession>A0A5B8UIP4</accession>
<feature type="chain" id="PRO_5022734783" evidence="5">
    <location>
        <begin position="20"/>
        <end position="418"/>
    </location>
</feature>
<feature type="binding site" evidence="4">
    <location>
        <position position="262"/>
    </location>
    <ligand>
        <name>substrate</name>
    </ligand>
</feature>
<evidence type="ECO:0000313" key="7">
    <source>
        <dbReference type="Proteomes" id="UP000321204"/>
    </source>
</evidence>
<dbReference type="GO" id="GO:0052757">
    <property type="term" value="F:chondroitin hydrolase activity"/>
    <property type="evidence" value="ECO:0007669"/>
    <property type="project" value="TreeGrafter"/>
</dbReference>
<dbReference type="PANTHER" id="PTHR36845:SF1">
    <property type="entry name" value="HYDROLASE, PUTATIVE (AFU_ORTHOLOGUE AFUA_7G05090)-RELATED"/>
    <property type="match status" value="1"/>
</dbReference>
<dbReference type="SUPFAM" id="SSF48208">
    <property type="entry name" value="Six-hairpin glycosidases"/>
    <property type="match status" value="1"/>
</dbReference>
<proteinExistence type="inferred from homology"/>
<feature type="binding site" evidence="4">
    <location>
        <position position="122"/>
    </location>
    <ligand>
        <name>substrate</name>
    </ligand>
</feature>
<dbReference type="OrthoDB" id="428577at2"/>
<evidence type="ECO:0000256" key="4">
    <source>
        <dbReference type="PIRSR" id="PIRSR610905-2"/>
    </source>
</evidence>
<evidence type="ECO:0000313" key="6">
    <source>
        <dbReference type="EMBL" id="QEC56292.1"/>
    </source>
</evidence>
<keyword evidence="5" id="KW-0732">Signal</keyword>
<protein>
    <submittedName>
        <fullName evidence="6">Glucuronyl hydrolase</fullName>
    </submittedName>
</protein>
<evidence type="ECO:0000256" key="3">
    <source>
        <dbReference type="PIRSR" id="PIRSR610905-1"/>
    </source>
</evidence>
<reference evidence="6 7" key="1">
    <citation type="journal article" date="2015" name="Int. J. Syst. Evol. Microbiol.">
        <title>Flavisolibacter ginsenosidimutans sp. nov., with ginsenoside-converting activity isolated from soil used for cultivating ginseng.</title>
        <authorList>
            <person name="Zhao Y."/>
            <person name="Liu Q."/>
            <person name="Kang M.S."/>
            <person name="Jin F."/>
            <person name="Yu H."/>
            <person name="Im W.T."/>
        </authorList>
    </citation>
    <scope>NUCLEOTIDE SEQUENCE [LARGE SCALE GENOMIC DNA]</scope>
    <source>
        <strain evidence="6 7">Gsoil 636</strain>
    </source>
</reference>
<feature type="active site" description="Proton donor" evidence="3">
    <location>
        <position position="186"/>
    </location>
</feature>
<dbReference type="InterPro" id="IPR008928">
    <property type="entry name" value="6-hairpin_glycosidase_sf"/>
</dbReference>
<comment type="similarity">
    <text evidence="2">Belongs to the glycosyl hydrolase 88 family.</text>
</comment>
<gene>
    <name evidence="6" type="ORF">FSB75_10440</name>
</gene>
<dbReference type="Pfam" id="PF07470">
    <property type="entry name" value="Glyco_hydro_88"/>
    <property type="match status" value="1"/>
</dbReference>
<feature type="binding site" evidence="4">
    <location>
        <position position="258"/>
    </location>
    <ligand>
        <name>substrate</name>
    </ligand>
</feature>
<dbReference type="Gene3D" id="1.50.10.10">
    <property type="match status" value="1"/>
</dbReference>